<evidence type="ECO:0008006" key="3">
    <source>
        <dbReference type="Google" id="ProtNLM"/>
    </source>
</evidence>
<sequence length="320" mass="35340">MSAASPPASPVLSLPPEITAEIFVFSLPASPELRGLAGLSSPSLFLQLCRLWRDIALGTPALWSSINVDLEKSNDARRKRQLREYAPFVEAIVLHVSRWQHLDIGVPRASFPDITAPMPLLLSAAVDWRDDPDTSQQTTSVAPPVPIFQSAPNLRTVSLDFEYNPYTRPLPWSQITTLTAQCYPVDAIHILDQTTALETCALIVYSDGYPVPAGHRVPPLTQLRSFSLEWGEGCPDPDGRPQLFDALTLPVLDSLVVTEYFLGPDPIAALARVRPRGYPRKMHILDAWMSPEVYEQAFPDVEVKVRVESLKIYYSGGGVG</sequence>
<dbReference type="Proteomes" id="UP001221142">
    <property type="component" value="Unassembled WGS sequence"/>
</dbReference>
<name>A0AAD7B1V5_9AGAR</name>
<comment type="caution">
    <text evidence="1">The sequence shown here is derived from an EMBL/GenBank/DDBJ whole genome shotgun (WGS) entry which is preliminary data.</text>
</comment>
<evidence type="ECO:0000313" key="2">
    <source>
        <dbReference type="Proteomes" id="UP001221142"/>
    </source>
</evidence>
<organism evidence="1 2">
    <name type="scientific">Roridomyces roridus</name>
    <dbReference type="NCBI Taxonomy" id="1738132"/>
    <lineage>
        <taxon>Eukaryota</taxon>
        <taxon>Fungi</taxon>
        <taxon>Dikarya</taxon>
        <taxon>Basidiomycota</taxon>
        <taxon>Agaricomycotina</taxon>
        <taxon>Agaricomycetes</taxon>
        <taxon>Agaricomycetidae</taxon>
        <taxon>Agaricales</taxon>
        <taxon>Marasmiineae</taxon>
        <taxon>Mycenaceae</taxon>
        <taxon>Roridomyces</taxon>
    </lineage>
</organism>
<gene>
    <name evidence="1" type="ORF">FB45DRAFT_1067583</name>
</gene>
<accession>A0AAD7B1V5</accession>
<dbReference type="EMBL" id="JARKIF010000046">
    <property type="protein sequence ID" value="KAJ7608209.1"/>
    <property type="molecule type" value="Genomic_DNA"/>
</dbReference>
<evidence type="ECO:0000313" key="1">
    <source>
        <dbReference type="EMBL" id="KAJ7608209.1"/>
    </source>
</evidence>
<keyword evidence="2" id="KW-1185">Reference proteome</keyword>
<proteinExistence type="predicted"/>
<protein>
    <recommendedName>
        <fullName evidence="3">F-box domain-containing protein</fullName>
    </recommendedName>
</protein>
<dbReference type="AlphaFoldDB" id="A0AAD7B1V5"/>
<reference evidence="1" key="1">
    <citation type="submission" date="2023-03" db="EMBL/GenBank/DDBJ databases">
        <title>Massive genome expansion in bonnet fungi (Mycena s.s.) driven by repeated elements and novel gene families across ecological guilds.</title>
        <authorList>
            <consortium name="Lawrence Berkeley National Laboratory"/>
            <person name="Harder C.B."/>
            <person name="Miyauchi S."/>
            <person name="Viragh M."/>
            <person name="Kuo A."/>
            <person name="Thoen E."/>
            <person name="Andreopoulos B."/>
            <person name="Lu D."/>
            <person name="Skrede I."/>
            <person name="Drula E."/>
            <person name="Henrissat B."/>
            <person name="Morin E."/>
            <person name="Kohler A."/>
            <person name="Barry K."/>
            <person name="LaButti K."/>
            <person name="Morin E."/>
            <person name="Salamov A."/>
            <person name="Lipzen A."/>
            <person name="Mereny Z."/>
            <person name="Hegedus B."/>
            <person name="Baldrian P."/>
            <person name="Stursova M."/>
            <person name="Weitz H."/>
            <person name="Taylor A."/>
            <person name="Grigoriev I.V."/>
            <person name="Nagy L.G."/>
            <person name="Martin F."/>
            <person name="Kauserud H."/>
        </authorList>
    </citation>
    <scope>NUCLEOTIDE SEQUENCE</scope>
    <source>
        <strain evidence="1">9284</strain>
    </source>
</reference>